<dbReference type="InterPro" id="IPR036008">
    <property type="entry name" value="Aconitase_4Fe-4S_dom"/>
</dbReference>
<proteinExistence type="predicted"/>
<protein>
    <recommendedName>
        <fullName evidence="3">Aconitase/3-isopropylmalate dehydratase large subunit alpha/beta/alpha domain-containing protein</fullName>
    </recommendedName>
</protein>
<reference evidence="2" key="1">
    <citation type="journal article" date="2014" name="Front. Microbiol.">
        <title>High frequency of phylogenetically diverse reductive dehalogenase-homologous genes in deep subseafloor sedimentary metagenomes.</title>
        <authorList>
            <person name="Kawai M."/>
            <person name="Futagami T."/>
            <person name="Toyoda A."/>
            <person name="Takaki Y."/>
            <person name="Nishi S."/>
            <person name="Hori S."/>
            <person name="Arai W."/>
            <person name="Tsubouchi T."/>
            <person name="Morono Y."/>
            <person name="Uchiyama I."/>
            <person name="Ito T."/>
            <person name="Fujiyama A."/>
            <person name="Inagaki F."/>
            <person name="Takami H."/>
        </authorList>
    </citation>
    <scope>NUCLEOTIDE SEQUENCE</scope>
    <source>
        <strain evidence="2">Expedition CK06-06</strain>
    </source>
</reference>
<dbReference type="Gene3D" id="3.30.499.10">
    <property type="entry name" value="Aconitase, domain 3"/>
    <property type="match status" value="1"/>
</dbReference>
<accession>X1H6R1</accession>
<dbReference type="InterPro" id="IPR050067">
    <property type="entry name" value="IPM_dehydratase_rel_enz"/>
</dbReference>
<name>X1H6R1_9ZZZZ</name>
<dbReference type="AlphaFoldDB" id="X1H6R1"/>
<dbReference type="PANTHER" id="PTHR43822:SF16">
    <property type="entry name" value="3-ISOPROPYLMALATE DEHYDRATASE LARGE SUBUNIT 2"/>
    <property type="match status" value="1"/>
</dbReference>
<comment type="caution">
    <text evidence="2">The sequence shown here is derived from an EMBL/GenBank/DDBJ whole genome shotgun (WGS) entry which is preliminary data.</text>
</comment>
<dbReference type="EMBL" id="BARU01023407">
    <property type="protein sequence ID" value="GAH52775.1"/>
    <property type="molecule type" value="Genomic_DNA"/>
</dbReference>
<evidence type="ECO:0008006" key="3">
    <source>
        <dbReference type="Google" id="ProtNLM"/>
    </source>
</evidence>
<feature type="non-terminal residue" evidence="2">
    <location>
        <position position="77"/>
    </location>
</feature>
<keyword evidence="1" id="KW-0408">Iron</keyword>
<dbReference type="PANTHER" id="PTHR43822">
    <property type="entry name" value="HOMOACONITASE, MITOCHONDRIAL-RELATED"/>
    <property type="match status" value="1"/>
</dbReference>
<dbReference type="InterPro" id="IPR015931">
    <property type="entry name" value="Acnase/IPM_dHydase_lsu_aba_1/3"/>
</dbReference>
<gene>
    <name evidence="2" type="ORF">S03H2_37995</name>
</gene>
<dbReference type="SUPFAM" id="SSF53732">
    <property type="entry name" value="Aconitase iron-sulfur domain"/>
    <property type="match status" value="1"/>
</dbReference>
<organism evidence="2">
    <name type="scientific">marine sediment metagenome</name>
    <dbReference type="NCBI Taxonomy" id="412755"/>
    <lineage>
        <taxon>unclassified sequences</taxon>
        <taxon>metagenomes</taxon>
        <taxon>ecological metagenomes</taxon>
    </lineage>
</organism>
<sequence length="77" mass="8534">MTLTEKILAEKAGLEALKPGDFIQIEPDLGLANDITAPLAIKEFRKAGGKRVKYPERVYLVPDHFTPNKDILSAEQV</sequence>
<evidence type="ECO:0000313" key="2">
    <source>
        <dbReference type="EMBL" id="GAH52775.1"/>
    </source>
</evidence>
<evidence type="ECO:0000256" key="1">
    <source>
        <dbReference type="ARBA" id="ARBA00023004"/>
    </source>
</evidence>